<protein>
    <recommendedName>
        <fullName evidence="3">Sialate O-acetylesterase domain-containing protein</fullName>
    </recommendedName>
</protein>
<reference evidence="4 5" key="1">
    <citation type="journal article" date="2023" name="Hortic Res">
        <title>Pangenome of water caltrop reveals structural variations and asymmetric subgenome divergence after allopolyploidization.</title>
        <authorList>
            <person name="Zhang X."/>
            <person name="Chen Y."/>
            <person name="Wang L."/>
            <person name="Yuan Y."/>
            <person name="Fang M."/>
            <person name="Shi L."/>
            <person name="Lu R."/>
            <person name="Comes H.P."/>
            <person name="Ma Y."/>
            <person name="Chen Y."/>
            <person name="Huang G."/>
            <person name="Zhou Y."/>
            <person name="Zheng Z."/>
            <person name="Qiu Y."/>
        </authorList>
    </citation>
    <scope>NUCLEOTIDE SEQUENCE [LARGE SCALE GENOMIC DNA]</scope>
    <source>
        <strain evidence="4">F231</strain>
    </source>
</reference>
<proteinExistence type="predicted"/>
<gene>
    <name evidence="4" type="ORF">SAY86_022074</name>
</gene>
<feature type="chain" id="PRO_5042984931" description="Sialate O-acetylesterase domain-containing protein" evidence="2">
    <location>
        <begin position="21"/>
        <end position="276"/>
    </location>
</feature>
<dbReference type="InterPro" id="IPR005181">
    <property type="entry name" value="SASA"/>
</dbReference>
<dbReference type="EMBL" id="JAXQNO010000003">
    <property type="protein sequence ID" value="KAK4801587.1"/>
    <property type="molecule type" value="Genomic_DNA"/>
</dbReference>
<dbReference type="PANTHER" id="PTHR31988">
    <property type="entry name" value="ESTERASE, PUTATIVE (DUF303)-RELATED"/>
    <property type="match status" value="1"/>
</dbReference>
<evidence type="ECO:0000256" key="1">
    <source>
        <dbReference type="ARBA" id="ARBA00022801"/>
    </source>
</evidence>
<dbReference type="InterPro" id="IPR052940">
    <property type="entry name" value="Carb_Esterase_6"/>
</dbReference>
<feature type="domain" description="Sialate O-acetylesterase" evidence="3">
    <location>
        <begin position="24"/>
        <end position="268"/>
    </location>
</feature>
<evidence type="ECO:0000313" key="5">
    <source>
        <dbReference type="Proteomes" id="UP001346149"/>
    </source>
</evidence>
<keyword evidence="2" id="KW-0732">Signal</keyword>
<keyword evidence="1" id="KW-0378">Hydrolase</keyword>
<dbReference type="AlphaFoldDB" id="A0AAN7RF87"/>
<evidence type="ECO:0000259" key="3">
    <source>
        <dbReference type="Pfam" id="PF03629"/>
    </source>
</evidence>
<keyword evidence="5" id="KW-1185">Reference proteome</keyword>
<evidence type="ECO:0000256" key="2">
    <source>
        <dbReference type="SAM" id="SignalP"/>
    </source>
</evidence>
<dbReference type="Proteomes" id="UP001346149">
    <property type="component" value="Unassembled WGS sequence"/>
</dbReference>
<accession>A0AAN7RF87</accession>
<dbReference type="Pfam" id="PF03629">
    <property type="entry name" value="SASA"/>
    <property type="match status" value="1"/>
</dbReference>
<evidence type="ECO:0000313" key="4">
    <source>
        <dbReference type="EMBL" id="KAK4801587.1"/>
    </source>
</evidence>
<sequence length="276" mass="31062">MMNIILLFFFFASSTQVAISVTPDHIFLLAGQSNMVGYGGIGINGRWDGIIPPDCQSSPYIFRLDRSLCWSQAKEPLHADIYVREKLAGVGPSMPFAKRILELRPGYRTIGLVPCAYGGTTMDQWLKNYSHGEPSTINLYNNLIRRAMASQRTGGRLAGLIWWQGGADAKDSTLAQQYGKKLERFFSDVRQDLRRPNLPIILIVIPKGRPLKDEKLINKIRRAQLQMNNTITNMVVFDPPKKLTYQPDHVHVSTPSQVLVGRELAELFCNAGSYYC</sequence>
<name>A0AAN7RF87_TRANT</name>
<comment type="caution">
    <text evidence="4">The sequence shown here is derived from an EMBL/GenBank/DDBJ whole genome shotgun (WGS) entry which is preliminary data.</text>
</comment>
<organism evidence="4 5">
    <name type="scientific">Trapa natans</name>
    <name type="common">Water chestnut</name>
    <dbReference type="NCBI Taxonomy" id="22666"/>
    <lineage>
        <taxon>Eukaryota</taxon>
        <taxon>Viridiplantae</taxon>
        <taxon>Streptophyta</taxon>
        <taxon>Embryophyta</taxon>
        <taxon>Tracheophyta</taxon>
        <taxon>Spermatophyta</taxon>
        <taxon>Magnoliopsida</taxon>
        <taxon>eudicotyledons</taxon>
        <taxon>Gunneridae</taxon>
        <taxon>Pentapetalae</taxon>
        <taxon>rosids</taxon>
        <taxon>malvids</taxon>
        <taxon>Myrtales</taxon>
        <taxon>Lythraceae</taxon>
        <taxon>Trapa</taxon>
    </lineage>
</organism>
<dbReference type="Gene3D" id="3.40.50.1110">
    <property type="entry name" value="SGNH hydrolase"/>
    <property type="match status" value="1"/>
</dbReference>
<dbReference type="PANTHER" id="PTHR31988:SF15">
    <property type="entry name" value="ESTERASE, PUTATIVE (DUF303)-RELATED"/>
    <property type="match status" value="1"/>
</dbReference>
<dbReference type="GO" id="GO:0016787">
    <property type="term" value="F:hydrolase activity"/>
    <property type="evidence" value="ECO:0007669"/>
    <property type="project" value="UniProtKB-KW"/>
</dbReference>
<dbReference type="InterPro" id="IPR036514">
    <property type="entry name" value="SGNH_hydro_sf"/>
</dbReference>
<dbReference type="SUPFAM" id="SSF52266">
    <property type="entry name" value="SGNH hydrolase"/>
    <property type="match status" value="1"/>
</dbReference>
<feature type="signal peptide" evidence="2">
    <location>
        <begin position="1"/>
        <end position="20"/>
    </location>
</feature>